<dbReference type="KEGG" id="phu:Phum_PHUM308530"/>
<evidence type="ECO:0000313" key="3">
    <source>
        <dbReference type="EnsemblMetazoa" id="PHUM308530-PA"/>
    </source>
</evidence>
<protein>
    <recommendedName>
        <fullName evidence="1">Myb/SANT-like DNA-binding domain-containing protein</fullName>
    </recommendedName>
</protein>
<keyword evidence="4" id="KW-1185">Reference proteome</keyword>
<organism>
    <name type="scientific">Pediculus humanus subsp. corporis</name>
    <name type="common">Body louse</name>
    <dbReference type="NCBI Taxonomy" id="121224"/>
    <lineage>
        <taxon>Eukaryota</taxon>
        <taxon>Metazoa</taxon>
        <taxon>Ecdysozoa</taxon>
        <taxon>Arthropoda</taxon>
        <taxon>Hexapoda</taxon>
        <taxon>Insecta</taxon>
        <taxon>Pterygota</taxon>
        <taxon>Neoptera</taxon>
        <taxon>Paraneoptera</taxon>
        <taxon>Psocodea</taxon>
        <taxon>Troctomorpha</taxon>
        <taxon>Phthiraptera</taxon>
        <taxon>Anoplura</taxon>
        <taxon>Pediculidae</taxon>
        <taxon>Pediculus</taxon>
    </lineage>
</organism>
<dbReference type="Pfam" id="PF13837">
    <property type="entry name" value="Myb_DNA-bind_4"/>
    <property type="match status" value="1"/>
</dbReference>
<proteinExistence type="predicted"/>
<reference evidence="2" key="2">
    <citation type="submission" date="2007-04" db="EMBL/GenBank/DDBJ databases">
        <title>The genome of the human body louse.</title>
        <authorList>
            <consortium name="The Human Body Louse Genome Consortium"/>
            <person name="Kirkness E."/>
            <person name="Walenz B."/>
            <person name="Hass B."/>
            <person name="Bruggner R."/>
            <person name="Strausberg R."/>
        </authorList>
    </citation>
    <scope>NUCLEOTIDE SEQUENCE</scope>
    <source>
        <strain evidence="2">USDA</strain>
    </source>
</reference>
<dbReference type="AlphaFoldDB" id="E0VME8"/>
<dbReference type="GeneID" id="8235794"/>
<accession>E0VME8</accession>
<gene>
    <name evidence="3" type="primary">8235794</name>
    <name evidence="2" type="ORF">Phum_PHUM308530</name>
</gene>
<dbReference type="HOGENOM" id="CLU_1241446_0_0_1"/>
<name>E0VME8_PEDHC</name>
<dbReference type="eggNOG" id="ENOG502SB43">
    <property type="taxonomic scope" value="Eukaryota"/>
</dbReference>
<dbReference type="CTD" id="8235794"/>
<dbReference type="VEuPathDB" id="VectorBase:PHUM308530"/>
<dbReference type="EnsemblMetazoa" id="PHUM308530-RA">
    <property type="protein sequence ID" value="PHUM308530-PA"/>
    <property type="gene ID" value="PHUM308530"/>
</dbReference>
<evidence type="ECO:0000313" key="2">
    <source>
        <dbReference type="EMBL" id="EEB14554.1"/>
    </source>
</evidence>
<reference evidence="3" key="3">
    <citation type="submission" date="2020-05" db="UniProtKB">
        <authorList>
            <consortium name="EnsemblMetazoa"/>
        </authorList>
    </citation>
    <scope>IDENTIFICATION</scope>
    <source>
        <strain evidence="3">USDA</strain>
    </source>
</reference>
<dbReference type="EMBL" id="DS235307">
    <property type="protein sequence ID" value="EEB14554.1"/>
    <property type="molecule type" value="Genomic_DNA"/>
</dbReference>
<dbReference type="PANTHER" id="PTHR47595">
    <property type="entry name" value="HEAT SHOCK 70 KDA PROTEIN 14"/>
    <property type="match status" value="1"/>
</dbReference>
<feature type="domain" description="Myb/SANT-like DNA-binding" evidence="1">
    <location>
        <begin position="9"/>
        <end position="80"/>
    </location>
</feature>
<dbReference type="PANTHER" id="PTHR47595:SF1">
    <property type="entry name" value="MYB_SANT-LIKE DNA-BINDING DOMAIN-CONTAINING PROTEIN"/>
    <property type="match status" value="1"/>
</dbReference>
<evidence type="ECO:0000313" key="4">
    <source>
        <dbReference type="Proteomes" id="UP000009046"/>
    </source>
</evidence>
<reference evidence="2" key="1">
    <citation type="submission" date="2007-04" db="EMBL/GenBank/DDBJ databases">
        <title>Annotation of Pediculus humanus corporis strain USDA.</title>
        <authorList>
            <person name="Kirkness E."/>
            <person name="Hannick L."/>
            <person name="Hass B."/>
            <person name="Bruggner R."/>
            <person name="Lawson D."/>
            <person name="Bidwell S."/>
            <person name="Joardar V."/>
            <person name="Caler E."/>
            <person name="Walenz B."/>
            <person name="Inman J."/>
            <person name="Schobel S."/>
            <person name="Galinsky K."/>
            <person name="Amedeo P."/>
            <person name="Strausberg R."/>
        </authorList>
    </citation>
    <scope>NUCLEOTIDE SEQUENCE</scope>
    <source>
        <strain evidence="2">USDA</strain>
    </source>
</reference>
<dbReference type="Gene3D" id="1.10.10.60">
    <property type="entry name" value="Homeodomain-like"/>
    <property type="match status" value="1"/>
</dbReference>
<dbReference type="Proteomes" id="UP000009046">
    <property type="component" value="Unassembled WGS sequence"/>
</dbReference>
<dbReference type="InParanoid" id="E0VME8"/>
<sequence>MDKSEDNRRYKWSSSATNLLVSIWSHELVQNQLELSTRNQPIWDSIAKYMGRKGYSVTGLQCRTRIKNMLCTYNEGIKKNDFKIKTSSDLSHVDLKDKIEDNKITLFSNNCESESTLTNSNEPDEEYDIEFLEISNNDSASSSSSFENIKELSDTILKAVDLQTKAITQAINNQTRMIERLIALEKEKFELIIESERESRKELGVKLDKLLSINNVNTISYNT</sequence>
<dbReference type="InterPro" id="IPR044822">
    <property type="entry name" value="Myb_DNA-bind_4"/>
</dbReference>
<dbReference type="RefSeq" id="XP_002427292.1">
    <property type="nucleotide sequence ID" value="XM_002427247.1"/>
</dbReference>
<evidence type="ECO:0000259" key="1">
    <source>
        <dbReference type="Pfam" id="PF13837"/>
    </source>
</evidence>
<dbReference type="OrthoDB" id="6780881at2759"/>
<dbReference type="EMBL" id="AAZO01003577">
    <property type="status" value="NOT_ANNOTATED_CDS"/>
    <property type="molecule type" value="Genomic_DNA"/>
</dbReference>